<name>A0A2B0M700_BACCE</name>
<reference evidence="1 2" key="1">
    <citation type="submission" date="2017-09" db="EMBL/GenBank/DDBJ databases">
        <title>Large-scale bioinformatics analysis of Bacillus genomes uncovers conserved roles of natural products in bacterial physiology.</title>
        <authorList>
            <consortium name="Agbiome Team Llc"/>
            <person name="Bleich R.M."/>
            <person name="Grubbs K.J."/>
            <person name="Santa Maria K.C."/>
            <person name="Allen S.E."/>
            <person name="Farag S."/>
            <person name="Shank E.A."/>
            <person name="Bowers A."/>
        </authorList>
    </citation>
    <scope>NUCLEOTIDE SEQUENCE [LARGE SCALE GENOMIC DNA]</scope>
    <source>
        <strain evidence="1 2">AFS083043</strain>
    </source>
</reference>
<evidence type="ECO:0000313" key="2">
    <source>
        <dbReference type="Proteomes" id="UP000242656"/>
    </source>
</evidence>
<sequence>MMIKIAVVGSKEFIENLLPIAHKLEEIEIDPYIYLYPAESSELLKRLKPCDVIFFSGALPYYMAKEIREQLRIPSTYLQQDETTVASSLLSTVYHQGIQPHKISIDLVDRSFITNVFNDIGIKETPQVMDYENMLWSNDEIKRITDFHLAKYQSGSVDLALTSIHAVYDELQRLGVPSERMIDPTKSIIQGLTDAKVKAELAKSHSATVGACIISFITLQEDSLEQLHVISKELRGSFKQADEMTFILYTTRGDIESIIKTNMIDHLFTNIEGAISIGFGYGKTVNEAEQNAKIAQGFAKNNPIESCFYILTSDKELFGPFPKEQRVQNLKNDNPELIKIAKKTKLSPANLSKIIQFSQSHPSLKFTAADLSEYLQVTRRSTERLLKKLVDYGYANICGEEMPYQQGRPRAIYELNLPMYSFQKF</sequence>
<accession>A0A2B0M700</accession>
<dbReference type="EMBL" id="NUWN01000061">
    <property type="protein sequence ID" value="PFK36699.1"/>
    <property type="molecule type" value="Genomic_DNA"/>
</dbReference>
<gene>
    <name evidence="1" type="ORF">COI93_15970</name>
</gene>
<protein>
    <submittedName>
        <fullName evidence="1">Transcriptional regulator</fullName>
    </submittedName>
</protein>
<proteinExistence type="predicted"/>
<dbReference type="RefSeq" id="WP_098491619.1">
    <property type="nucleotide sequence ID" value="NZ_NUWN01000061.1"/>
</dbReference>
<evidence type="ECO:0000313" key="1">
    <source>
        <dbReference type="EMBL" id="PFK36699.1"/>
    </source>
</evidence>
<organism evidence="1 2">
    <name type="scientific">Bacillus cereus</name>
    <dbReference type="NCBI Taxonomy" id="1396"/>
    <lineage>
        <taxon>Bacteria</taxon>
        <taxon>Bacillati</taxon>
        <taxon>Bacillota</taxon>
        <taxon>Bacilli</taxon>
        <taxon>Bacillales</taxon>
        <taxon>Bacillaceae</taxon>
        <taxon>Bacillus</taxon>
        <taxon>Bacillus cereus group</taxon>
    </lineage>
</organism>
<dbReference type="Proteomes" id="UP000242656">
    <property type="component" value="Unassembled WGS sequence"/>
</dbReference>
<dbReference type="AlphaFoldDB" id="A0A2B0M700"/>
<comment type="caution">
    <text evidence="1">The sequence shown here is derived from an EMBL/GenBank/DDBJ whole genome shotgun (WGS) entry which is preliminary data.</text>
</comment>